<gene>
    <name evidence="3" type="ORF">ERS852408_00811</name>
</gene>
<dbReference type="RefSeq" id="WP_055193988.1">
    <property type="nucleotide sequence ID" value="NZ_CYYM01000003.1"/>
</dbReference>
<organism evidence="3 4">
    <name type="scientific">Dorea longicatena</name>
    <dbReference type="NCBI Taxonomy" id="88431"/>
    <lineage>
        <taxon>Bacteria</taxon>
        <taxon>Bacillati</taxon>
        <taxon>Bacillota</taxon>
        <taxon>Clostridia</taxon>
        <taxon>Lachnospirales</taxon>
        <taxon>Lachnospiraceae</taxon>
        <taxon>Dorea</taxon>
    </lineage>
</organism>
<name>A0A173Z9Z8_9FIRM</name>
<dbReference type="AlphaFoldDB" id="A0A173Z9Z8"/>
<feature type="compositionally biased region" description="Basic and acidic residues" evidence="1">
    <location>
        <begin position="33"/>
        <end position="49"/>
    </location>
</feature>
<feature type="compositionally biased region" description="Low complexity" evidence="1">
    <location>
        <begin position="20"/>
        <end position="32"/>
    </location>
</feature>
<feature type="compositionally biased region" description="Polar residues" evidence="1">
    <location>
        <begin position="72"/>
        <end position="82"/>
    </location>
</feature>
<evidence type="ECO:0008006" key="5">
    <source>
        <dbReference type="Google" id="ProtNLM"/>
    </source>
</evidence>
<feature type="region of interest" description="Disordered" evidence="1">
    <location>
        <begin position="20"/>
        <end position="82"/>
    </location>
</feature>
<dbReference type="EMBL" id="CYYM01000003">
    <property type="protein sequence ID" value="CUN72469.1"/>
    <property type="molecule type" value="Genomic_DNA"/>
</dbReference>
<keyword evidence="2" id="KW-0732">Signal</keyword>
<reference evidence="3 4" key="1">
    <citation type="submission" date="2015-09" db="EMBL/GenBank/DDBJ databases">
        <authorList>
            <consortium name="Pathogen Informatics"/>
        </authorList>
    </citation>
    <scope>NUCLEOTIDE SEQUENCE [LARGE SCALE GENOMIC DNA]</scope>
    <source>
        <strain evidence="3 4">2789STDY5608851</strain>
    </source>
</reference>
<evidence type="ECO:0000256" key="2">
    <source>
        <dbReference type="SAM" id="SignalP"/>
    </source>
</evidence>
<evidence type="ECO:0000313" key="4">
    <source>
        <dbReference type="Proteomes" id="UP000095380"/>
    </source>
</evidence>
<evidence type="ECO:0000313" key="3">
    <source>
        <dbReference type="EMBL" id="CUN72469.1"/>
    </source>
</evidence>
<protein>
    <recommendedName>
        <fullName evidence="5">DUF5105 domain-containing protein</fullName>
    </recommendedName>
</protein>
<dbReference type="Proteomes" id="UP000095380">
    <property type="component" value="Unassembled WGS sequence"/>
</dbReference>
<feature type="chain" id="PRO_5038762719" description="DUF5105 domain-containing protein" evidence="2">
    <location>
        <begin position="23"/>
        <end position="210"/>
    </location>
</feature>
<dbReference type="PROSITE" id="PS51257">
    <property type="entry name" value="PROKAR_LIPOPROTEIN"/>
    <property type="match status" value="1"/>
</dbReference>
<sequence>MKKKIVAVLLASVMALSLSACGGSKTDSSSSKSDTKKEKTVKSDKKSDEATTEDSSDKANSSESESSDQGKDSASSTSDTQTVSSLDMDKCISDLKANLPLDPDYTYVNDYYIGVKDDTITITAVVDDSTDPSLALDFADTLVRQLNLYAQMQDSSIESSSQNFYGGLYTRYNALVGVAPASKTNSQKDWFVYDGISGGKVMLKLNKHYR</sequence>
<feature type="signal peptide" evidence="2">
    <location>
        <begin position="1"/>
        <end position="22"/>
    </location>
</feature>
<evidence type="ECO:0000256" key="1">
    <source>
        <dbReference type="SAM" id="MobiDB-lite"/>
    </source>
</evidence>
<accession>A0A173Z9Z8</accession>
<proteinExistence type="predicted"/>